<evidence type="ECO:0000256" key="1">
    <source>
        <dbReference type="SAM" id="Phobius"/>
    </source>
</evidence>
<proteinExistence type="predicted"/>
<accession>A0A399QQT4</accession>
<feature type="transmembrane region" description="Helical" evidence="1">
    <location>
        <begin position="29"/>
        <end position="50"/>
    </location>
</feature>
<evidence type="ECO:0000313" key="3">
    <source>
        <dbReference type="Proteomes" id="UP000265431"/>
    </source>
</evidence>
<keyword evidence="3" id="KW-1185">Reference proteome</keyword>
<sequence>MNDFMQQMWDVTSSFAGQITRLVETYPAAAAYLGGAILVIVSGFIATIYVRRWQERTRPARIAALKADYDEKRKIHDSPQLHASLLDQKFAVFSLFSILASALGWLRSYAPLHDIALFGVAFEDMALAGAIIFALIALAALLHRWLWTRTFANWDQWEERRRTEIVRLQEKTLSKRSRLNVRHKSDAQLDVDAEEAVSPATSDRFSSFLSPPRKEMPTVLAKGIRDGRKQRPWQIGTVQNAINERFGFIDERVANDSTNLSELRERFYFNRVSLCSEGFPDTGDDVLFMTSNKKTAANDDREPAYLVCAREKPCQGFVRRVLSRRACLVEIVDGYENYTSVLAVLDNSLLEAGTRLIGGERVEGIVTHNNIGVMLKKLKLVTRA</sequence>
<dbReference type="OrthoDB" id="7624440at2"/>
<feature type="transmembrane region" description="Helical" evidence="1">
    <location>
        <begin position="90"/>
        <end position="106"/>
    </location>
</feature>
<dbReference type="AlphaFoldDB" id="A0A399QQT4"/>
<gene>
    <name evidence="2" type="ORF">D1224_13220</name>
</gene>
<dbReference type="RefSeq" id="WP_119380428.1">
    <property type="nucleotide sequence ID" value="NZ_QWGB01000009.1"/>
</dbReference>
<reference evidence="2 3" key="1">
    <citation type="submission" date="2018-08" db="EMBL/GenBank/DDBJ databases">
        <title>Henriciella mobilis sp. nov., isolated from seawater.</title>
        <authorList>
            <person name="Cheng H."/>
            <person name="Wu Y.-H."/>
            <person name="Xu X.-W."/>
            <person name="Guo L.-L."/>
        </authorList>
    </citation>
    <scope>NUCLEOTIDE SEQUENCE [LARGE SCALE GENOMIC DNA]</scope>
    <source>
        <strain evidence="2 3">CCUG66934</strain>
    </source>
</reference>
<organism evidence="2 3">
    <name type="scientific">Henriciella barbarensis</name>
    <dbReference type="NCBI Taxonomy" id="86342"/>
    <lineage>
        <taxon>Bacteria</taxon>
        <taxon>Pseudomonadati</taxon>
        <taxon>Pseudomonadota</taxon>
        <taxon>Alphaproteobacteria</taxon>
        <taxon>Hyphomonadales</taxon>
        <taxon>Hyphomonadaceae</taxon>
        <taxon>Henriciella</taxon>
    </lineage>
</organism>
<dbReference type="EMBL" id="QWGB01000009">
    <property type="protein sequence ID" value="RIJ21276.1"/>
    <property type="molecule type" value="Genomic_DNA"/>
</dbReference>
<keyword evidence="1" id="KW-0472">Membrane</keyword>
<comment type="caution">
    <text evidence="2">The sequence shown here is derived from an EMBL/GenBank/DDBJ whole genome shotgun (WGS) entry which is preliminary data.</text>
</comment>
<keyword evidence="1" id="KW-0812">Transmembrane</keyword>
<evidence type="ECO:0000313" key="2">
    <source>
        <dbReference type="EMBL" id="RIJ21276.1"/>
    </source>
</evidence>
<feature type="transmembrane region" description="Helical" evidence="1">
    <location>
        <begin position="126"/>
        <end position="147"/>
    </location>
</feature>
<name>A0A399QQT4_9PROT</name>
<keyword evidence="1" id="KW-1133">Transmembrane helix</keyword>
<dbReference type="Proteomes" id="UP000265431">
    <property type="component" value="Unassembled WGS sequence"/>
</dbReference>
<protein>
    <submittedName>
        <fullName evidence="2">Uncharacterized protein</fullName>
    </submittedName>
</protein>